<comment type="caution">
    <text evidence="1">The sequence shown here is derived from an EMBL/GenBank/DDBJ whole genome shotgun (WGS) entry which is preliminary data.</text>
</comment>
<keyword evidence="2" id="KW-1185">Reference proteome</keyword>
<reference evidence="1 2" key="1">
    <citation type="submission" date="2017-05" db="EMBL/GenBank/DDBJ databases">
        <title>Genome sequence for an aflatoxigenic pathogen of Argentinian peanut, Aspergillus arachidicola.</title>
        <authorList>
            <person name="Moore G."/>
            <person name="Beltz S.B."/>
            <person name="Mack B.M."/>
        </authorList>
    </citation>
    <scope>NUCLEOTIDE SEQUENCE [LARGE SCALE GENOMIC DNA]</scope>
    <source>
        <strain evidence="1 2">CBS 117610</strain>
    </source>
</reference>
<proteinExistence type="predicted"/>
<dbReference type="Proteomes" id="UP000231358">
    <property type="component" value="Unassembled WGS sequence"/>
</dbReference>
<gene>
    <name evidence="1" type="ORF">AARAC_010084</name>
</gene>
<name>A0A2G7FT54_9EURO</name>
<protein>
    <submittedName>
        <fullName evidence="1">Uncharacterized protein</fullName>
    </submittedName>
</protein>
<dbReference type="PANTHER" id="PTHR37610:SF40">
    <property type="entry name" value="OS01G0909600 PROTEIN"/>
    <property type="match status" value="1"/>
</dbReference>
<dbReference type="AlphaFoldDB" id="A0A2G7FT54"/>
<evidence type="ECO:0000313" key="2">
    <source>
        <dbReference type="Proteomes" id="UP000231358"/>
    </source>
</evidence>
<dbReference type="STRING" id="656916.A0A2G7FT54"/>
<sequence>MTGPPDSNTAVDPPFDQARYLPESIGVIIHNAHNLQGQKDALVWTRRVENALQQNDLQDLIDSSIPRPSKESPKYALWRKYSKLVKGWLFTTLSDHIVKELRYSKTTYEYADEFYKAILTTATGGLRDLDDRASFGEDKLTLEAPYREIMVVLEQVYQDMPSLCENYFCKDMTDATASDFISLCGKIKTLAPDRKKHSTLGKKNIKASTQTSWLNLEKPNDKLSEKHVAKRNEPPQTVSVEEWVKDWVASPSQKTESGKCAFCKFPGHGAADCYYLNISNRPNGWKPRRALWCYQP</sequence>
<evidence type="ECO:0000313" key="1">
    <source>
        <dbReference type="EMBL" id="PIG83465.1"/>
    </source>
</evidence>
<organism evidence="1 2">
    <name type="scientific">Aspergillus arachidicola</name>
    <dbReference type="NCBI Taxonomy" id="656916"/>
    <lineage>
        <taxon>Eukaryota</taxon>
        <taxon>Fungi</taxon>
        <taxon>Dikarya</taxon>
        <taxon>Ascomycota</taxon>
        <taxon>Pezizomycotina</taxon>
        <taxon>Eurotiomycetes</taxon>
        <taxon>Eurotiomycetidae</taxon>
        <taxon>Eurotiales</taxon>
        <taxon>Aspergillaceae</taxon>
        <taxon>Aspergillus</taxon>
        <taxon>Aspergillus subgen. Circumdati</taxon>
    </lineage>
</organism>
<dbReference type="PANTHER" id="PTHR37610">
    <property type="entry name" value="CCHC-TYPE DOMAIN-CONTAINING PROTEIN"/>
    <property type="match status" value="1"/>
</dbReference>
<dbReference type="EMBL" id="NEXV01000451">
    <property type="protein sequence ID" value="PIG83465.1"/>
    <property type="molecule type" value="Genomic_DNA"/>
</dbReference>
<accession>A0A2G7FT54</accession>